<reference evidence="1 2" key="1">
    <citation type="submission" date="2020-03" db="EMBL/GenBank/DDBJ databases">
        <title>Sequencing the genomes of 1000 actinobacteria strains.</title>
        <authorList>
            <person name="Klenk H.-P."/>
        </authorList>
    </citation>
    <scope>NUCLEOTIDE SEQUENCE [LARGE SCALE GENOMIC DNA]</scope>
    <source>
        <strain evidence="1 2">DSM 45490</strain>
    </source>
</reference>
<sequence length="46" mass="5061">MRTLKEAWRPGRVALSACLRSLCDGTFYYHHQLSIEPSPCTGGPPG</sequence>
<name>A0A7X5V8T5_9ACTN</name>
<dbReference type="AlphaFoldDB" id="A0A7X5V8T5"/>
<accession>A0A7X5V8T5</accession>
<protein>
    <submittedName>
        <fullName evidence="1">Uncharacterized protein</fullName>
    </submittedName>
</protein>
<comment type="caution">
    <text evidence="1">The sequence shown here is derived from an EMBL/GenBank/DDBJ whole genome shotgun (WGS) entry which is preliminary data.</text>
</comment>
<keyword evidence="2" id="KW-1185">Reference proteome</keyword>
<evidence type="ECO:0000313" key="2">
    <source>
        <dbReference type="Proteomes" id="UP000555407"/>
    </source>
</evidence>
<dbReference type="EMBL" id="JAASRO010000001">
    <property type="protein sequence ID" value="NIK55988.1"/>
    <property type="molecule type" value="Genomic_DNA"/>
</dbReference>
<dbReference type="RefSeq" id="WP_167205051.1">
    <property type="nucleotide sequence ID" value="NZ_JAASRO010000001.1"/>
</dbReference>
<organism evidence="1 2">
    <name type="scientific">Kribbella shirazensis</name>
    <dbReference type="NCBI Taxonomy" id="1105143"/>
    <lineage>
        <taxon>Bacteria</taxon>
        <taxon>Bacillati</taxon>
        <taxon>Actinomycetota</taxon>
        <taxon>Actinomycetes</taxon>
        <taxon>Propionibacteriales</taxon>
        <taxon>Kribbellaceae</taxon>
        <taxon>Kribbella</taxon>
    </lineage>
</organism>
<evidence type="ECO:0000313" key="1">
    <source>
        <dbReference type="EMBL" id="NIK55988.1"/>
    </source>
</evidence>
<proteinExistence type="predicted"/>
<dbReference type="Proteomes" id="UP000555407">
    <property type="component" value="Unassembled WGS sequence"/>
</dbReference>
<gene>
    <name evidence="1" type="ORF">BJY22_001705</name>
</gene>